<keyword evidence="4" id="KW-0472">Membrane</keyword>
<accession>A0A1T5G025</accession>
<dbReference type="Pfam" id="PF14322">
    <property type="entry name" value="SusD-like_3"/>
    <property type="match status" value="1"/>
</dbReference>
<dbReference type="InterPro" id="IPR012944">
    <property type="entry name" value="SusD_RagB_dom"/>
</dbReference>
<evidence type="ECO:0000256" key="2">
    <source>
        <dbReference type="ARBA" id="ARBA00006275"/>
    </source>
</evidence>
<dbReference type="Pfam" id="PF07980">
    <property type="entry name" value="SusD_RagB"/>
    <property type="match status" value="1"/>
</dbReference>
<feature type="domain" description="RagB/SusD" evidence="6">
    <location>
        <begin position="378"/>
        <end position="512"/>
    </location>
</feature>
<dbReference type="PROSITE" id="PS51257">
    <property type="entry name" value="PROKAR_LIPOPROTEIN"/>
    <property type="match status" value="1"/>
</dbReference>
<dbReference type="Proteomes" id="UP000190150">
    <property type="component" value="Unassembled WGS sequence"/>
</dbReference>
<dbReference type="Gene3D" id="1.25.40.390">
    <property type="match status" value="1"/>
</dbReference>
<comment type="subcellular location">
    <subcellularLocation>
        <location evidence="1">Cell outer membrane</location>
    </subcellularLocation>
</comment>
<evidence type="ECO:0000256" key="5">
    <source>
        <dbReference type="ARBA" id="ARBA00023237"/>
    </source>
</evidence>
<dbReference type="EMBL" id="FUZF01000020">
    <property type="protein sequence ID" value="SKC01786.1"/>
    <property type="molecule type" value="Genomic_DNA"/>
</dbReference>
<dbReference type="SUPFAM" id="SSF48452">
    <property type="entry name" value="TPR-like"/>
    <property type="match status" value="1"/>
</dbReference>
<organism evidence="8 9">
    <name type="scientific">Sphingobacterium nematocida</name>
    <dbReference type="NCBI Taxonomy" id="1513896"/>
    <lineage>
        <taxon>Bacteria</taxon>
        <taxon>Pseudomonadati</taxon>
        <taxon>Bacteroidota</taxon>
        <taxon>Sphingobacteriia</taxon>
        <taxon>Sphingobacteriales</taxon>
        <taxon>Sphingobacteriaceae</taxon>
        <taxon>Sphingobacterium</taxon>
    </lineage>
</organism>
<evidence type="ECO:0000313" key="8">
    <source>
        <dbReference type="EMBL" id="SKC01786.1"/>
    </source>
</evidence>
<dbReference type="OrthoDB" id="1094477at2"/>
<sequence>MYIRNIVLASLLVFGVVSCDKYLAEPPSKNRGVEIKTIDQLDALLNKASFSRLRTQIAPAIMYSSDSFEMTPEHYAKGFRFAGTDMDIIQMSVWEMPFTENTNHLTSYWGAGYEGVYMANLVLTNIDKVSGTDKEKAKVKARAHLLRGYSYFELAQYYCLPYGAKTWNELGLPIKQTTGYEEDARRVTLKETYDFIEADIKDALLLDEPLFLDGKRMSWKETTATANALAARFYLATENYTLAKQAAEKALSFDDYIRDYGSGEITQKVDLFSGQLVASNTIVDNFHTTYLADWDRAYYNRTPLYLFESCLPIVSSKLMALYGSGQYDLRKKFFVLEDMKNVGSMKIFIGNNFDQSVKVPGYYQHGNFYTNIAPNVVEMLMTKIEAIARTGNYQQAMTELNKFRQFRFDKQTPESIVQLEAKDKNDAILKILEERHREFPYTVRWFDLRRINFNSETFDDVTVTKTFFPVKASAVDYNGTPVKYTLGPESRGYAVAIPLQEIVAANGGIEQNRY</sequence>
<gene>
    <name evidence="8" type="ORF">SAMN05660841_03655</name>
</gene>
<dbReference type="InterPro" id="IPR011990">
    <property type="entry name" value="TPR-like_helical_dom_sf"/>
</dbReference>
<evidence type="ECO:0000256" key="3">
    <source>
        <dbReference type="ARBA" id="ARBA00022729"/>
    </source>
</evidence>
<dbReference type="GO" id="GO:0009279">
    <property type="term" value="C:cell outer membrane"/>
    <property type="evidence" value="ECO:0007669"/>
    <property type="project" value="UniProtKB-SubCell"/>
</dbReference>
<keyword evidence="3" id="KW-0732">Signal</keyword>
<feature type="domain" description="SusD-like N-terminal" evidence="7">
    <location>
        <begin position="100"/>
        <end position="235"/>
    </location>
</feature>
<dbReference type="RefSeq" id="WP_079645298.1">
    <property type="nucleotide sequence ID" value="NZ_FUZF01000020.1"/>
</dbReference>
<dbReference type="AlphaFoldDB" id="A0A1T5G025"/>
<evidence type="ECO:0000256" key="1">
    <source>
        <dbReference type="ARBA" id="ARBA00004442"/>
    </source>
</evidence>
<evidence type="ECO:0000313" key="9">
    <source>
        <dbReference type="Proteomes" id="UP000190150"/>
    </source>
</evidence>
<dbReference type="STRING" id="1513896.SAMN05660841_03655"/>
<comment type="similarity">
    <text evidence="2">Belongs to the SusD family.</text>
</comment>
<evidence type="ECO:0000259" key="6">
    <source>
        <dbReference type="Pfam" id="PF07980"/>
    </source>
</evidence>
<proteinExistence type="inferred from homology"/>
<keyword evidence="5" id="KW-0998">Cell outer membrane</keyword>
<protein>
    <submittedName>
        <fullName evidence="8">SusD family protein</fullName>
    </submittedName>
</protein>
<reference evidence="9" key="1">
    <citation type="submission" date="2017-02" db="EMBL/GenBank/DDBJ databases">
        <authorList>
            <person name="Varghese N."/>
            <person name="Submissions S."/>
        </authorList>
    </citation>
    <scope>NUCLEOTIDE SEQUENCE [LARGE SCALE GENOMIC DNA]</scope>
    <source>
        <strain evidence="9">DSM 24091</strain>
    </source>
</reference>
<evidence type="ECO:0000256" key="4">
    <source>
        <dbReference type="ARBA" id="ARBA00023136"/>
    </source>
</evidence>
<name>A0A1T5G025_9SPHI</name>
<dbReference type="InterPro" id="IPR033985">
    <property type="entry name" value="SusD-like_N"/>
</dbReference>
<evidence type="ECO:0000259" key="7">
    <source>
        <dbReference type="Pfam" id="PF14322"/>
    </source>
</evidence>
<keyword evidence="9" id="KW-1185">Reference proteome</keyword>